<reference evidence="1" key="1">
    <citation type="journal article" date="2023" name="Science">
        <title>Genome structures resolve the early diversification of teleost fishes.</title>
        <authorList>
            <person name="Parey E."/>
            <person name="Louis A."/>
            <person name="Montfort J."/>
            <person name="Bouchez O."/>
            <person name="Roques C."/>
            <person name="Iampietro C."/>
            <person name="Lluch J."/>
            <person name="Castinel A."/>
            <person name="Donnadieu C."/>
            <person name="Desvignes T."/>
            <person name="Floi Bucao C."/>
            <person name="Jouanno E."/>
            <person name="Wen M."/>
            <person name="Mejri S."/>
            <person name="Dirks R."/>
            <person name="Jansen H."/>
            <person name="Henkel C."/>
            <person name="Chen W.J."/>
            <person name="Zahm M."/>
            <person name="Cabau C."/>
            <person name="Klopp C."/>
            <person name="Thompson A.W."/>
            <person name="Robinson-Rechavi M."/>
            <person name="Braasch I."/>
            <person name="Lecointre G."/>
            <person name="Bobe J."/>
            <person name="Postlethwait J.H."/>
            <person name="Berthelot C."/>
            <person name="Roest Crollius H."/>
            <person name="Guiguen Y."/>
        </authorList>
    </citation>
    <scope>NUCLEOTIDE SEQUENCE</scope>
    <source>
        <strain evidence="1">WJC10195</strain>
    </source>
</reference>
<dbReference type="EMBL" id="JAINUF010000002">
    <property type="protein sequence ID" value="KAJ8376418.1"/>
    <property type="molecule type" value="Genomic_DNA"/>
</dbReference>
<dbReference type="PANTHER" id="PTHR47331:SF5">
    <property type="entry name" value="RIBONUCLEASE H"/>
    <property type="match status" value="1"/>
</dbReference>
<sequence length="598" mass="68005">MPLPFKSSSPPSLPNNKKLATVRLQYLKKRLKATKQYNDQYKAFMEEIMVKGDTEPAPKTPEGQTVWYIPHHGVYHPKKPEKLRVVFDCSAKFSGVSLNYMLLTGPNLINSLLGVLCRFRKEAVAVICDIKKMFHQFFIPPGLRTYLRFLWWESGDLEREPQEYQMAVHLFGAASSPGEVLDSVDPSERAVTSEPLDLGLNTTPAERALGIQWSLEHDTFSFNVDLQNKPTTRRGILSVIASLYDPLGFVAPFTLSGKCIFQELCHRGIGWDDPLPEDLSPRWEEWKNGLQKLKEVSIPRCYCPQDFGKTVTMELHHFSDASNVGYGTCSYLRYKNDNGEVHCSLVIAKARVAPTKLTSIPRLELSAAAVSARISVMLKNELEMQIDEEFFWPDSQVVLAYINNEARRFHVFVANCMQLIRENTNPNQWYYIDTAENPADHASRGLQASDISSKNWLSGPKFLWEQELCPKTQLSTELLVGDPEVSRFSSWTRLLKVVARVKRLKSMQEYPSELVTVEERERAAEVVIKLVQEQAFPQEMKILQRGDSLPSSSPLFRLDPILDRGILRVGGRLKQSSLSLELKHPVILPTESHITRLI</sequence>
<comment type="caution">
    <text evidence="1">The sequence shown here is derived from an EMBL/GenBank/DDBJ whole genome shotgun (WGS) entry which is preliminary data.</text>
</comment>
<dbReference type="Proteomes" id="UP001152622">
    <property type="component" value="Chromosome 2"/>
</dbReference>
<evidence type="ECO:0000313" key="2">
    <source>
        <dbReference type="Proteomes" id="UP001152622"/>
    </source>
</evidence>
<dbReference type="SUPFAM" id="SSF56672">
    <property type="entry name" value="DNA/RNA polymerases"/>
    <property type="match status" value="1"/>
</dbReference>
<dbReference type="OrthoDB" id="10051210at2759"/>
<protein>
    <submittedName>
        <fullName evidence="1">Uncharacterized protein</fullName>
    </submittedName>
</protein>
<proteinExistence type="predicted"/>
<name>A0A9Q1G6J1_SYNKA</name>
<accession>A0A9Q1G6J1</accession>
<dbReference type="PANTHER" id="PTHR47331">
    <property type="entry name" value="PHD-TYPE DOMAIN-CONTAINING PROTEIN"/>
    <property type="match status" value="1"/>
</dbReference>
<dbReference type="Pfam" id="PF05380">
    <property type="entry name" value="Peptidase_A17"/>
    <property type="match status" value="1"/>
</dbReference>
<dbReference type="InterPro" id="IPR008042">
    <property type="entry name" value="Retrotrans_Pao"/>
</dbReference>
<organism evidence="1 2">
    <name type="scientific">Synaphobranchus kaupii</name>
    <name type="common">Kaup's arrowtooth eel</name>
    <dbReference type="NCBI Taxonomy" id="118154"/>
    <lineage>
        <taxon>Eukaryota</taxon>
        <taxon>Metazoa</taxon>
        <taxon>Chordata</taxon>
        <taxon>Craniata</taxon>
        <taxon>Vertebrata</taxon>
        <taxon>Euteleostomi</taxon>
        <taxon>Actinopterygii</taxon>
        <taxon>Neopterygii</taxon>
        <taxon>Teleostei</taxon>
        <taxon>Anguilliformes</taxon>
        <taxon>Synaphobranchidae</taxon>
        <taxon>Synaphobranchus</taxon>
    </lineage>
</organism>
<keyword evidence="2" id="KW-1185">Reference proteome</keyword>
<dbReference type="AlphaFoldDB" id="A0A9Q1G6J1"/>
<dbReference type="InterPro" id="IPR043502">
    <property type="entry name" value="DNA/RNA_pol_sf"/>
</dbReference>
<evidence type="ECO:0000313" key="1">
    <source>
        <dbReference type="EMBL" id="KAJ8376418.1"/>
    </source>
</evidence>
<gene>
    <name evidence="1" type="ORF">SKAU_G00069980</name>
</gene>